<gene>
    <name evidence="1" type="ORF">JOB18_027985</name>
</gene>
<comment type="caution">
    <text evidence="1">The sequence shown here is derived from an EMBL/GenBank/DDBJ whole genome shotgun (WGS) entry which is preliminary data.</text>
</comment>
<dbReference type="EMBL" id="JAGKHQ010000014">
    <property type="protein sequence ID" value="KAG7499062.1"/>
    <property type="molecule type" value="Genomic_DNA"/>
</dbReference>
<name>A0AAV6R3N0_SOLSE</name>
<organism evidence="1 2">
    <name type="scientific">Solea senegalensis</name>
    <name type="common">Senegalese sole</name>
    <dbReference type="NCBI Taxonomy" id="28829"/>
    <lineage>
        <taxon>Eukaryota</taxon>
        <taxon>Metazoa</taxon>
        <taxon>Chordata</taxon>
        <taxon>Craniata</taxon>
        <taxon>Vertebrata</taxon>
        <taxon>Euteleostomi</taxon>
        <taxon>Actinopterygii</taxon>
        <taxon>Neopterygii</taxon>
        <taxon>Teleostei</taxon>
        <taxon>Neoteleostei</taxon>
        <taxon>Acanthomorphata</taxon>
        <taxon>Carangaria</taxon>
        <taxon>Pleuronectiformes</taxon>
        <taxon>Pleuronectoidei</taxon>
        <taxon>Soleidae</taxon>
        <taxon>Solea</taxon>
    </lineage>
</organism>
<sequence length="152" mass="16761">MQENVENTRHGGGIIQSTTQPLTGQSKIHVCQLIAGRGFKQRNYTTWTSVCISLDCGEKRQFSPIHFSSPPHDSSHESLEKPDLLGKVLAAQLQLAAFQCESKPIYFADAPMLPYIRWYGLAPTKHAVYFVVAITSPGHDNDCGSEAVYIAP</sequence>
<keyword evidence="2" id="KW-1185">Reference proteome</keyword>
<dbReference type="AlphaFoldDB" id="A0AAV6R3N0"/>
<reference evidence="1 2" key="1">
    <citation type="journal article" date="2021" name="Sci. Rep.">
        <title>Chromosome anchoring in Senegalese sole (Solea senegalensis) reveals sex-associated markers and genome rearrangements in flatfish.</title>
        <authorList>
            <person name="Guerrero-Cozar I."/>
            <person name="Gomez-Garrido J."/>
            <person name="Berbel C."/>
            <person name="Martinez-Blanch J.F."/>
            <person name="Alioto T."/>
            <person name="Claros M.G."/>
            <person name="Gagnaire P.A."/>
            <person name="Manchado M."/>
        </authorList>
    </citation>
    <scope>NUCLEOTIDE SEQUENCE [LARGE SCALE GENOMIC DNA]</scope>
    <source>
        <strain evidence="1">Sse05_10M</strain>
    </source>
</reference>
<dbReference type="Proteomes" id="UP000693946">
    <property type="component" value="Linkage Group LG21"/>
</dbReference>
<accession>A0AAV6R3N0</accession>
<evidence type="ECO:0000313" key="2">
    <source>
        <dbReference type="Proteomes" id="UP000693946"/>
    </source>
</evidence>
<evidence type="ECO:0000313" key="1">
    <source>
        <dbReference type="EMBL" id="KAG7499062.1"/>
    </source>
</evidence>
<proteinExistence type="predicted"/>
<protein>
    <submittedName>
        <fullName evidence="1">Uncharacterized protein</fullName>
    </submittedName>
</protein>